<dbReference type="SMART" id="SM00245">
    <property type="entry name" value="TSPc"/>
    <property type="match status" value="1"/>
</dbReference>
<sequence>MTPKDYLDEVFKIVEEHSIRRDSVDFNAIKKDAYARLEEYTRLKNKVSIEDCYPILKIILIDLGDRHSFFMPKEQVEKWQTTSKSSDINKIITFDSKYFNQGIGYIHMKGFGSGDSISIQQYADSLQNQIKSIDNENLKGWIIDLRENKGGNCWPMLTGLGPFLGNGICGYFIDNKQKKSSWFYRDGESGIDSMIIAKVSKRPYHLINDLNPIAILTGHQTASSGEVVVTAFHNKSNARSFGEPTRGLSTGNANYTLSDGSMIFLTRSIYSDREGNVFGGKIEPDEIIKFSYQSIGQPDDPVIKKAMEWINEN</sequence>
<dbReference type="SUPFAM" id="SSF52096">
    <property type="entry name" value="ClpP/crotonase"/>
    <property type="match status" value="1"/>
</dbReference>
<dbReference type="CDD" id="cd06567">
    <property type="entry name" value="Peptidase_S41"/>
    <property type="match status" value="1"/>
</dbReference>
<dbReference type="GO" id="GO:0007165">
    <property type="term" value="P:signal transduction"/>
    <property type="evidence" value="ECO:0007669"/>
    <property type="project" value="TreeGrafter"/>
</dbReference>
<dbReference type="GO" id="GO:0004175">
    <property type="term" value="F:endopeptidase activity"/>
    <property type="evidence" value="ECO:0007669"/>
    <property type="project" value="TreeGrafter"/>
</dbReference>
<dbReference type="Proteomes" id="UP000294848">
    <property type="component" value="Unassembled WGS sequence"/>
</dbReference>
<dbReference type="Gene3D" id="3.90.226.10">
    <property type="entry name" value="2-enoyl-CoA Hydratase, Chain A, domain 1"/>
    <property type="match status" value="1"/>
</dbReference>
<dbReference type="GO" id="GO:0030288">
    <property type="term" value="C:outer membrane-bounded periplasmic space"/>
    <property type="evidence" value="ECO:0007669"/>
    <property type="project" value="TreeGrafter"/>
</dbReference>
<comment type="caution">
    <text evidence="2">The sequence shown here is derived from an EMBL/GenBank/DDBJ whole genome shotgun (WGS) entry which is preliminary data.</text>
</comment>
<dbReference type="InterPro" id="IPR005151">
    <property type="entry name" value="Tail-specific_protease"/>
</dbReference>
<dbReference type="GO" id="GO:0006508">
    <property type="term" value="P:proteolysis"/>
    <property type="evidence" value="ECO:0007669"/>
    <property type="project" value="InterPro"/>
</dbReference>
<gene>
    <name evidence="2" type="ORF">DET52_1172</name>
</gene>
<accession>A0A4R6GK29</accession>
<dbReference type="PANTHER" id="PTHR32060:SF30">
    <property type="entry name" value="CARBOXY-TERMINAL PROCESSING PROTEASE CTPA"/>
    <property type="match status" value="1"/>
</dbReference>
<name>A0A4R6GK29_9BACT</name>
<proteinExistence type="predicted"/>
<dbReference type="AlphaFoldDB" id="A0A4R6GK29"/>
<evidence type="ECO:0000313" key="2">
    <source>
        <dbReference type="EMBL" id="TDN95386.1"/>
    </source>
</evidence>
<dbReference type="PANTHER" id="PTHR32060">
    <property type="entry name" value="TAIL-SPECIFIC PROTEASE"/>
    <property type="match status" value="1"/>
</dbReference>
<evidence type="ECO:0000259" key="1">
    <source>
        <dbReference type="SMART" id="SM00245"/>
    </source>
</evidence>
<reference evidence="2 3" key="1">
    <citation type="submission" date="2019-03" db="EMBL/GenBank/DDBJ databases">
        <title>Freshwater and sediment microbial communities from various areas in North America, analyzing microbe dynamics in response to fracking.</title>
        <authorList>
            <person name="Lamendella R."/>
        </authorList>
    </citation>
    <scope>NUCLEOTIDE SEQUENCE [LARGE SCALE GENOMIC DNA]</scope>
    <source>
        <strain evidence="2 3">114D</strain>
    </source>
</reference>
<organism evidence="2 3">
    <name type="scientific">Sunxiuqinia elliptica</name>
    <dbReference type="NCBI Taxonomy" id="655355"/>
    <lineage>
        <taxon>Bacteria</taxon>
        <taxon>Pseudomonadati</taxon>
        <taxon>Bacteroidota</taxon>
        <taxon>Bacteroidia</taxon>
        <taxon>Marinilabiliales</taxon>
        <taxon>Prolixibacteraceae</taxon>
        <taxon>Sunxiuqinia</taxon>
    </lineage>
</organism>
<dbReference type="InterPro" id="IPR029045">
    <property type="entry name" value="ClpP/crotonase-like_dom_sf"/>
</dbReference>
<dbReference type="EMBL" id="SNWI01000017">
    <property type="protein sequence ID" value="TDN95386.1"/>
    <property type="molecule type" value="Genomic_DNA"/>
</dbReference>
<feature type="domain" description="Tail specific protease" evidence="1">
    <location>
        <begin position="72"/>
        <end position="289"/>
    </location>
</feature>
<protein>
    <submittedName>
        <fullName evidence="2">Peptidase S41-like protein</fullName>
    </submittedName>
</protein>
<dbReference type="GO" id="GO:0008236">
    <property type="term" value="F:serine-type peptidase activity"/>
    <property type="evidence" value="ECO:0007669"/>
    <property type="project" value="InterPro"/>
</dbReference>
<dbReference type="Pfam" id="PF03572">
    <property type="entry name" value="Peptidase_S41"/>
    <property type="match status" value="1"/>
</dbReference>
<evidence type="ECO:0000313" key="3">
    <source>
        <dbReference type="Proteomes" id="UP000294848"/>
    </source>
</evidence>